<protein>
    <submittedName>
        <fullName evidence="1">Uncharacterized protein</fullName>
    </submittedName>
</protein>
<gene>
    <name evidence="1" type="ORF">ABUE31_21560</name>
</gene>
<dbReference type="Proteomes" id="UP001556196">
    <property type="component" value="Unassembled WGS sequence"/>
</dbReference>
<dbReference type="EMBL" id="JBFOCI010000009">
    <property type="protein sequence ID" value="MEW9808586.1"/>
    <property type="molecule type" value="Genomic_DNA"/>
</dbReference>
<proteinExistence type="predicted"/>
<organism evidence="1 2">
    <name type="scientific">Mesorhizobium marinum</name>
    <dbReference type="NCBI Taxonomy" id="3228790"/>
    <lineage>
        <taxon>Bacteria</taxon>
        <taxon>Pseudomonadati</taxon>
        <taxon>Pseudomonadota</taxon>
        <taxon>Alphaproteobacteria</taxon>
        <taxon>Hyphomicrobiales</taxon>
        <taxon>Phyllobacteriaceae</taxon>
        <taxon>Mesorhizobium</taxon>
    </lineage>
</organism>
<sequence>MFLMLTDTQGREFAVNMINVVKMQEFEGPDGLYTLLWSNAPSGDGVFSMHASERLQRIMQLIQIREGA</sequence>
<evidence type="ECO:0000313" key="1">
    <source>
        <dbReference type="EMBL" id="MEW9808586.1"/>
    </source>
</evidence>
<name>A0ABV3R5W0_9HYPH</name>
<evidence type="ECO:0000313" key="2">
    <source>
        <dbReference type="Proteomes" id="UP001556196"/>
    </source>
</evidence>
<reference evidence="1 2" key="1">
    <citation type="submission" date="2024-06" db="EMBL/GenBank/DDBJ databases">
        <authorList>
            <person name="Tuo L."/>
        </authorList>
    </citation>
    <scope>NUCLEOTIDE SEQUENCE [LARGE SCALE GENOMIC DNA]</scope>
    <source>
        <strain evidence="1 2">ZMM04-5</strain>
    </source>
</reference>
<keyword evidence="2" id="KW-1185">Reference proteome</keyword>
<accession>A0ABV3R5W0</accession>
<comment type="caution">
    <text evidence="1">The sequence shown here is derived from an EMBL/GenBank/DDBJ whole genome shotgun (WGS) entry which is preliminary data.</text>
</comment>
<dbReference type="RefSeq" id="WP_367725817.1">
    <property type="nucleotide sequence ID" value="NZ_JBFOCH010000025.1"/>
</dbReference>